<keyword evidence="2" id="KW-1185">Reference proteome</keyword>
<protein>
    <recommendedName>
        <fullName evidence="3">Lipoprotein</fullName>
    </recommendedName>
</protein>
<name>A0ABY2G772_9FLAO</name>
<reference evidence="1 2" key="1">
    <citation type="submission" date="2019-03" db="EMBL/GenBank/DDBJ databases">
        <title>Genomic Encyclopedia of Type Strains, Phase III (KMG-III): the genomes of soil and plant-associated and newly described type strains.</title>
        <authorList>
            <person name="Whitman W."/>
        </authorList>
    </citation>
    <scope>NUCLEOTIDE SEQUENCE [LARGE SCALE GENOMIC DNA]</scope>
    <source>
        <strain evidence="1 2">CGMCC 1.10957</strain>
    </source>
</reference>
<dbReference type="EMBL" id="SOQZ01000001">
    <property type="protein sequence ID" value="TDY13624.1"/>
    <property type="molecule type" value="Genomic_DNA"/>
</dbReference>
<dbReference type="PROSITE" id="PS51257">
    <property type="entry name" value="PROKAR_LIPOPROTEIN"/>
    <property type="match status" value="1"/>
</dbReference>
<evidence type="ECO:0000313" key="1">
    <source>
        <dbReference type="EMBL" id="TDY13624.1"/>
    </source>
</evidence>
<organism evidence="1 2">
    <name type="scientific">Meridianimaribacter flavus</name>
    <dbReference type="NCBI Taxonomy" id="571115"/>
    <lineage>
        <taxon>Bacteria</taxon>
        <taxon>Pseudomonadati</taxon>
        <taxon>Bacteroidota</taxon>
        <taxon>Flavobacteriia</taxon>
        <taxon>Flavobacteriales</taxon>
        <taxon>Flavobacteriaceae</taxon>
        <taxon>Meridianimaribacter</taxon>
    </lineage>
</organism>
<evidence type="ECO:0008006" key="3">
    <source>
        <dbReference type="Google" id="ProtNLM"/>
    </source>
</evidence>
<gene>
    <name evidence="1" type="ORF">A8975_0217</name>
</gene>
<dbReference type="RefSeq" id="WP_134198374.1">
    <property type="nucleotide sequence ID" value="NZ_SOQZ01000001.1"/>
</dbReference>
<dbReference type="Proteomes" id="UP000294930">
    <property type="component" value="Unassembled WGS sequence"/>
</dbReference>
<comment type="caution">
    <text evidence="1">The sequence shown here is derived from an EMBL/GenBank/DDBJ whole genome shotgun (WGS) entry which is preliminary data.</text>
</comment>
<evidence type="ECO:0000313" key="2">
    <source>
        <dbReference type="Proteomes" id="UP000294930"/>
    </source>
</evidence>
<sequence length="152" mass="17513">MRPFKPILLFLIITLMGCSNAYKLQKQAPFQYTRAYYQVWISNIKIGSEGIDFHIANLTPNNNVVIDSVYFRNLKGALTPVKGKYVSRLIKRNPISEGHQLALIKEFPFKISNRECVVSYRENGEKKYFKISNLVENEGIYYENGPPNSQSD</sequence>
<proteinExistence type="predicted"/>
<accession>A0ABY2G772</accession>